<dbReference type="PROSITE" id="PS51032">
    <property type="entry name" value="AP2_ERF"/>
    <property type="match status" value="1"/>
</dbReference>
<dbReference type="InterPro" id="IPR016177">
    <property type="entry name" value="DNA-bd_dom_sf"/>
</dbReference>
<keyword evidence="8" id="KW-0539">Nucleus</keyword>
<proteinExistence type="inferred from homology"/>
<dbReference type="Pfam" id="PF00847">
    <property type="entry name" value="AP2"/>
    <property type="match status" value="1"/>
</dbReference>
<keyword evidence="2" id="KW-0611">Plant defense</keyword>
<dbReference type="InterPro" id="IPR001471">
    <property type="entry name" value="AP2/ERF_dom"/>
</dbReference>
<dbReference type="GO" id="GO:0005634">
    <property type="term" value="C:nucleus"/>
    <property type="evidence" value="ECO:0007669"/>
    <property type="project" value="UniProtKB-SubCell"/>
</dbReference>
<keyword evidence="7" id="KW-0804">Transcription</keyword>
<dbReference type="Gene3D" id="3.30.730.10">
    <property type="entry name" value="AP2/ERF domain"/>
    <property type="match status" value="1"/>
</dbReference>
<dbReference type="GO" id="GO:0003700">
    <property type="term" value="F:DNA-binding transcription factor activity"/>
    <property type="evidence" value="ECO:0007669"/>
    <property type="project" value="InterPro"/>
</dbReference>
<evidence type="ECO:0000256" key="8">
    <source>
        <dbReference type="ARBA" id="ARBA00023242"/>
    </source>
</evidence>
<dbReference type="GO" id="GO:0006952">
    <property type="term" value="P:defense response"/>
    <property type="evidence" value="ECO:0007669"/>
    <property type="project" value="UniProtKB-KW"/>
</dbReference>
<evidence type="ECO:0000256" key="4">
    <source>
        <dbReference type="ARBA" id="ARBA00023016"/>
    </source>
</evidence>
<feature type="domain" description="AP2/ERF" evidence="10">
    <location>
        <begin position="13"/>
        <end position="70"/>
    </location>
</feature>
<name>A0A2Z7AFS3_9LAMI</name>
<keyword evidence="4" id="KW-0346">Stress response</keyword>
<dbReference type="SMART" id="SM00380">
    <property type="entry name" value="AP2"/>
    <property type="match status" value="1"/>
</dbReference>
<evidence type="ECO:0000259" key="10">
    <source>
        <dbReference type="PROSITE" id="PS51032"/>
    </source>
</evidence>
<dbReference type="FunFam" id="3.30.730.10:FF:000001">
    <property type="entry name" value="Ethylene-responsive transcription factor 2"/>
    <property type="match status" value="1"/>
</dbReference>
<organism evidence="11 12">
    <name type="scientific">Dorcoceras hygrometricum</name>
    <dbReference type="NCBI Taxonomy" id="472368"/>
    <lineage>
        <taxon>Eukaryota</taxon>
        <taxon>Viridiplantae</taxon>
        <taxon>Streptophyta</taxon>
        <taxon>Embryophyta</taxon>
        <taxon>Tracheophyta</taxon>
        <taxon>Spermatophyta</taxon>
        <taxon>Magnoliopsida</taxon>
        <taxon>eudicotyledons</taxon>
        <taxon>Gunneridae</taxon>
        <taxon>Pentapetalae</taxon>
        <taxon>asterids</taxon>
        <taxon>lamiids</taxon>
        <taxon>Lamiales</taxon>
        <taxon>Gesneriaceae</taxon>
        <taxon>Didymocarpoideae</taxon>
        <taxon>Trichosporeae</taxon>
        <taxon>Loxocarpinae</taxon>
        <taxon>Dorcoceras</taxon>
    </lineage>
</organism>
<dbReference type="GO" id="GO:0000976">
    <property type="term" value="F:transcription cis-regulatory region binding"/>
    <property type="evidence" value="ECO:0007669"/>
    <property type="project" value="TreeGrafter"/>
</dbReference>
<evidence type="ECO:0000256" key="1">
    <source>
        <dbReference type="ARBA" id="ARBA00004123"/>
    </source>
</evidence>
<evidence type="ECO:0000256" key="2">
    <source>
        <dbReference type="ARBA" id="ARBA00022821"/>
    </source>
</evidence>
<keyword evidence="6" id="KW-0010">Activator</keyword>
<dbReference type="SUPFAM" id="SSF54171">
    <property type="entry name" value="DNA-binding domain"/>
    <property type="match status" value="1"/>
</dbReference>
<evidence type="ECO:0000313" key="12">
    <source>
        <dbReference type="Proteomes" id="UP000250235"/>
    </source>
</evidence>
<evidence type="ECO:0000256" key="5">
    <source>
        <dbReference type="ARBA" id="ARBA00023125"/>
    </source>
</evidence>
<dbReference type="OrthoDB" id="550883at2759"/>
<reference evidence="11 12" key="1">
    <citation type="journal article" date="2015" name="Proc. Natl. Acad. Sci. U.S.A.">
        <title>The resurrection genome of Boea hygrometrica: A blueprint for survival of dehydration.</title>
        <authorList>
            <person name="Xiao L."/>
            <person name="Yang G."/>
            <person name="Zhang L."/>
            <person name="Yang X."/>
            <person name="Zhao S."/>
            <person name="Ji Z."/>
            <person name="Zhou Q."/>
            <person name="Hu M."/>
            <person name="Wang Y."/>
            <person name="Chen M."/>
            <person name="Xu Y."/>
            <person name="Jin H."/>
            <person name="Xiao X."/>
            <person name="Hu G."/>
            <person name="Bao F."/>
            <person name="Hu Y."/>
            <person name="Wan P."/>
            <person name="Li L."/>
            <person name="Deng X."/>
            <person name="Kuang T."/>
            <person name="Xiang C."/>
            <person name="Zhu J.K."/>
            <person name="Oliver M.J."/>
            <person name="He Y."/>
        </authorList>
    </citation>
    <scope>NUCLEOTIDE SEQUENCE [LARGE SCALE GENOMIC DNA]</scope>
    <source>
        <strain evidence="12">cv. XS01</strain>
    </source>
</reference>
<evidence type="ECO:0000256" key="6">
    <source>
        <dbReference type="ARBA" id="ARBA00023159"/>
    </source>
</evidence>
<dbReference type="Proteomes" id="UP000250235">
    <property type="component" value="Unassembled WGS sequence"/>
</dbReference>
<evidence type="ECO:0000256" key="3">
    <source>
        <dbReference type="ARBA" id="ARBA00023015"/>
    </source>
</evidence>
<evidence type="ECO:0000256" key="7">
    <source>
        <dbReference type="ARBA" id="ARBA00023163"/>
    </source>
</evidence>
<dbReference type="PANTHER" id="PTHR31241:SF62">
    <property type="entry name" value="DEHYDRATION-RESPONSIVE ELEMENT-BINDING PROTEIN 2D"/>
    <property type="match status" value="1"/>
</dbReference>
<dbReference type="GO" id="GO:0045893">
    <property type="term" value="P:positive regulation of DNA-templated transcription"/>
    <property type="evidence" value="ECO:0007669"/>
    <property type="project" value="TreeGrafter"/>
</dbReference>
<dbReference type="AlphaFoldDB" id="A0A2Z7AFS3"/>
<dbReference type="PANTHER" id="PTHR31241">
    <property type="entry name" value="DEHYDRATION-RESPONSIVE ELEMENT-BINDING PROTEIN 2C"/>
    <property type="match status" value="1"/>
</dbReference>
<evidence type="ECO:0000313" key="11">
    <source>
        <dbReference type="EMBL" id="KZV20160.1"/>
    </source>
</evidence>
<dbReference type="InterPro" id="IPR036955">
    <property type="entry name" value="AP2/ERF_dom_sf"/>
</dbReference>
<comment type="similarity">
    <text evidence="9">Belongs to the AP2/ERF transcription factor family. ERF subfamily.</text>
</comment>
<comment type="subcellular location">
    <subcellularLocation>
        <location evidence="1">Nucleus</location>
    </subcellularLocation>
</comment>
<keyword evidence="12" id="KW-1185">Reference proteome</keyword>
<sequence>MRGKGGPDNASCTYKGVRQRTWGKWVSEIREPDSGQRVWLGTFDTSFDAAMAYDAAARKLYGPDAKVNLPHMHGEKIEYQKNVAQTSNEPSNLDHYYKSDDHGMNCFQGVGSASENLNVNLPEVDDSSLWAEAVKDTCFSIVDDPGDFACDFDYGNHDTDGVPFTWTFIG</sequence>
<dbReference type="PRINTS" id="PR00367">
    <property type="entry name" value="ETHRSPELEMNT"/>
</dbReference>
<dbReference type="CDD" id="cd00018">
    <property type="entry name" value="AP2"/>
    <property type="match status" value="1"/>
</dbReference>
<gene>
    <name evidence="11" type="ORF">F511_01017</name>
</gene>
<accession>A0A2Z7AFS3</accession>
<evidence type="ECO:0000256" key="9">
    <source>
        <dbReference type="ARBA" id="ARBA00024343"/>
    </source>
</evidence>
<dbReference type="EMBL" id="KV016225">
    <property type="protein sequence ID" value="KZV20160.1"/>
    <property type="molecule type" value="Genomic_DNA"/>
</dbReference>
<protein>
    <submittedName>
        <fullName evidence="11">Dehydration-responsive element-binding protein 2D-like</fullName>
    </submittedName>
</protein>
<keyword evidence="5" id="KW-0238">DNA-binding</keyword>
<keyword evidence="3" id="KW-0805">Transcription regulation</keyword>